<dbReference type="Pfam" id="PF03119">
    <property type="entry name" value="DNA_ligase_ZBD"/>
    <property type="match status" value="1"/>
</dbReference>
<dbReference type="Pfam" id="PF03120">
    <property type="entry name" value="OB_DNA_ligase"/>
    <property type="match status" value="1"/>
</dbReference>
<dbReference type="GO" id="GO:0006281">
    <property type="term" value="P:DNA repair"/>
    <property type="evidence" value="ECO:0007669"/>
    <property type="project" value="UniProtKB-KW"/>
</dbReference>
<dbReference type="InterPro" id="IPR036420">
    <property type="entry name" value="BRCT_dom_sf"/>
</dbReference>
<dbReference type="SUPFAM" id="SSF52113">
    <property type="entry name" value="BRCT domain"/>
    <property type="match status" value="1"/>
</dbReference>
<evidence type="ECO:0000256" key="16">
    <source>
        <dbReference type="RuleBase" id="RU000618"/>
    </source>
</evidence>
<dbReference type="GO" id="GO:0003911">
    <property type="term" value="F:DNA ligase (NAD+) activity"/>
    <property type="evidence" value="ECO:0007669"/>
    <property type="project" value="UniProtKB-UniRule"/>
</dbReference>
<dbReference type="InterPro" id="IPR041663">
    <property type="entry name" value="DisA/LigA_HHH"/>
</dbReference>
<dbReference type="InterPro" id="IPR001679">
    <property type="entry name" value="DNA_ligase"/>
</dbReference>
<dbReference type="SUPFAM" id="SSF47781">
    <property type="entry name" value="RuvA domain 2-like"/>
    <property type="match status" value="1"/>
</dbReference>
<proteinExistence type="inferred from homology"/>
<dbReference type="EMBL" id="WNCL01000010">
    <property type="protein sequence ID" value="MTU42968.1"/>
    <property type="molecule type" value="Genomic_DNA"/>
</dbReference>
<sequence length="684" mass="75603">MEEQDKKKLEAVKLRMEKLAEELEKHDKAYYIDNAPTVSDEIYDSLFQELARLEKEYPQFKSPVSPTERVGATVQSELKKVTHAVPMLSIHTETDYTAQGAYDFDARVRRELELTPDQTIDYDCELKFDGLAINLRYEDGVLVQAATRGDGYTGEDVTANVKTIKTLPLKVDGFPKIFEVRGEVIMHKEVFRKLNEEQEAVGAKLFANPRNAAAGSLRQLDSALTAKRNLNFYAYGYGEVSEMPADTQSGLLDYLKSKGFPVISNRIVVQTPEQLEAFHLEVARIRHDLPFDIDGVVYKVNSFARQKQLGFVSREPRWAVAHKYPPEEVQTQVLDITVQVGRTGKLTPVARLKPVFVGGTTISNVSLHNEEFLQNMGIKIGDTVVVHRAGDVIPEIVRVIPELRPKDARDFVMPEFCPVCGSHAYKEDGEKDRHCSGGLFCRAQRAQSILHFVSRKAMGIDGIGEKLAEQLIEHDLVTTVADIYRLTVDKLVGLDRMGQKSAEKLVASIEASKKTTLERFLYAISIPEVGEATARNLASHFGALKPLEEASLEQLQEVEDIGPSGAENILHFFAEPANIAVINDLMDRGVVWEEGTGTSGQELPLNGLTFVLTGTLPTLSRDEASDIIRKAGGKVSGSVSKKTSYVLAGESAGSKLAKAEALGVNIIDEPELFKMINQGVKADG</sequence>
<dbReference type="PANTHER" id="PTHR23389">
    <property type="entry name" value="CHROMOSOME TRANSMISSION FIDELITY FACTOR 18"/>
    <property type="match status" value="1"/>
</dbReference>
<dbReference type="EC" id="6.5.1.2" evidence="2 15"/>
<dbReference type="Gene3D" id="6.20.10.30">
    <property type="match status" value="1"/>
</dbReference>
<feature type="binding site" evidence="15">
    <location>
        <position position="323"/>
    </location>
    <ligand>
        <name>NAD(+)</name>
        <dbReference type="ChEBI" id="CHEBI:57540"/>
    </ligand>
</feature>
<dbReference type="NCBIfam" id="TIGR00575">
    <property type="entry name" value="dnlj"/>
    <property type="match status" value="1"/>
</dbReference>
<feature type="binding site" evidence="15">
    <location>
        <position position="435"/>
    </location>
    <ligand>
        <name>Zn(2+)</name>
        <dbReference type="ChEBI" id="CHEBI:29105"/>
    </ligand>
</feature>
<dbReference type="GO" id="GO:0006260">
    <property type="term" value="P:DNA replication"/>
    <property type="evidence" value="ECO:0007669"/>
    <property type="project" value="UniProtKB-KW"/>
</dbReference>
<feature type="binding site" evidence="15">
    <location>
        <position position="441"/>
    </location>
    <ligand>
        <name>Zn(2+)</name>
        <dbReference type="ChEBI" id="CHEBI:29105"/>
    </ligand>
</feature>
<keyword evidence="9 15" id="KW-0460">Magnesium</keyword>
<dbReference type="InterPro" id="IPR004149">
    <property type="entry name" value="Znf_DNAligase_C4"/>
</dbReference>
<comment type="function">
    <text evidence="1 15">DNA ligase that catalyzes the formation of phosphodiester linkages between 5'-phosphoryl and 3'-hydroxyl groups in double-stranded DNA using NAD as a coenzyme and as the energy source for the reaction. It is essential for DNA replication and repair of damaged DNA.</text>
</comment>
<evidence type="ECO:0000256" key="13">
    <source>
        <dbReference type="ARBA" id="ARBA00034005"/>
    </source>
</evidence>
<dbReference type="InterPro" id="IPR013839">
    <property type="entry name" value="DNAligase_adenylation"/>
</dbReference>
<keyword evidence="5 15" id="KW-0235">DNA replication</keyword>
<keyword evidence="4 15" id="KW-0436">Ligase</keyword>
<dbReference type="InterPro" id="IPR018239">
    <property type="entry name" value="DNA_ligase_AS"/>
</dbReference>
<evidence type="ECO:0000256" key="5">
    <source>
        <dbReference type="ARBA" id="ARBA00022705"/>
    </source>
</evidence>
<evidence type="ECO:0000256" key="11">
    <source>
        <dbReference type="ARBA" id="ARBA00023204"/>
    </source>
</evidence>
<comment type="cofactor">
    <cofactor evidence="15">
        <name>Mg(2+)</name>
        <dbReference type="ChEBI" id="CHEBI:18420"/>
    </cofactor>
    <cofactor evidence="15">
        <name>Mn(2+)</name>
        <dbReference type="ChEBI" id="CHEBI:29035"/>
    </cofactor>
</comment>
<dbReference type="InterPro" id="IPR013840">
    <property type="entry name" value="DNAligase_N"/>
</dbReference>
<name>A0A6I3SB03_9BURK</name>
<feature type="binding site" evidence="15">
    <location>
        <position position="299"/>
    </location>
    <ligand>
        <name>NAD(+)</name>
        <dbReference type="ChEBI" id="CHEBI:57540"/>
    </ligand>
</feature>
<dbReference type="NCBIfam" id="NF005932">
    <property type="entry name" value="PRK07956.1"/>
    <property type="match status" value="1"/>
</dbReference>
<comment type="similarity">
    <text evidence="14 15">Belongs to the NAD-dependent DNA ligase family. LigA subfamily.</text>
</comment>
<evidence type="ECO:0000256" key="6">
    <source>
        <dbReference type="ARBA" id="ARBA00022723"/>
    </source>
</evidence>
<dbReference type="SMART" id="SM00292">
    <property type="entry name" value="BRCT"/>
    <property type="match status" value="1"/>
</dbReference>
<keyword evidence="10 15" id="KW-0520">NAD</keyword>
<dbReference type="GO" id="GO:0046872">
    <property type="term" value="F:metal ion binding"/>
    <property type="evidence" value="ECO:0007669"/>
    <property type="project" value="UniProtKB-KW"/>
</dbReference>
<dbReference type="InterPro" id="IPR004150">
    <property type="entry name" value="NAD_DNA_ligase_OB"/>
</dbReference>
<dbReference type="PIRSF" id="PIRSF001604">
    <property type="entry name" value="LigA"/>
    <property type="match status" value="1"/>
</dbReference>
<dbReference type="InterPro" id="IPR012340">
    <property type="entry name" value="NA-bd_OB-fold"/>
</dbReference>
<evidence type="ECO:0000313" key="17">
    <source>
        <dbReference type="EMBL" id="MTU42968.1"/>
    </source>
</evidence>
<dbReference type="FunFam" id="1.10.150.20:FF:000006">
    <property type="entry name" value="DNA ligase"/>
    <property type="match status" value="1"/>
</dbReference>
<dbReference type="Pfam" id="PF14520">
    <property type="entry name" value="HHH_5"/>
    <property type="match status" value="1"/>
</dbReference>
<dbReference type="PROSITE" id="PS50172">
    <property type="entry name" value="BRCT"/>
    <property type="match status" value="1"/>
</dbReference>
<dbReference type="Proteomes" id="UP000462362">
    <property type="component" value="Unassembled WGS sequence"/>
</dbReference>
<dbReference type="SUPFAM" id="SSF56091">
    <property type="entry name" value="DNA ligase/mRNA capping enzyme, catalytic domain"/>
    <property type="match status" value="1"/>
</dbReference>
<feature type="binding site" evidence="15">
    <location>
        <begin position="89"/>
        <end position="90"/>
    </location>
    <ligand>
        <name>NAD(+)</name>
        <dbReference type="ChEBI" id="CHEBI:57540"/>
    </ligand>
</feature>
<feature type="binding site" evidence="15">
    <location>
        <position position="125"/>
    </location>
    <ligand>
        <name>NAD(+)</name>
        <dbReference type="ChEBI" id="CHEBI:57540"/>
    </ligand>
</feature>
<organism evidence="17 18">
    <name type="scientific">Parasutterella excrementihominis</name>
    <dbReference type="NCBI Taxonomy" id="487175"/>
    <lineage>
        <taxon>Bacteria</taxon>
        <taxon>Pseudomonadati</taxon>
        <taxon>Pseudomonadota</taxon>
        <taxon>Betaproteobacteria</taxon>
        <taxon>Burkholderiales</taxon>
        <taxon>Sutterellaceae</taxon>
        <taxon>Parasutterella</taxon>
    </lineage>
</organism>
<dbReference type="FunFam" id="2.40.50.140:FF:000012">
    <property type="entry name" value="DNA ligase"/>
    <property type="match status" value="1"/>
</dbReference>
<dbReference type="InterPro" id="IPR003583">
    <property type="entry name" value="Hlx-hairpin-Hlx_DNA-bd_motif"/>
</dbReference>
<evidence type="ECO:0000256" key="12">
    <source>
        <dbReference type="ARBA" id="ARBA00023211"/>
    </source>
</evidence>
<accession>A0A6I3SB03</accession>
<keyword evidence="7 15" id="KW-0227">DNA damage</keyword>
<dbReference type="Pfam" id="PF00533">
    <property type="entry name" value="BRCT"/>
    <property type="match status" value="1"/>
</dbReference>
<feature type="active site" description="N6-AMP-lysine intermediate" evidence="15">
    <location>
        <position position="127"/>
    </location>
</feature>
<keyword evidence="11 15" id="KW-0234">DNA repair</keyword>
<dbReference type="HAMAP" id="MF_01588">
    <property type="entry name" value="DNA_ligase_A"/>
    <property type="match status" value="1"/>
</dbReference>
<keyword evidence="6 15" id="KW-0479">Metal-binding</keyword>
<dbReference type="Gene3D" id="1.10.150.20">
    <property type="entry name" value="5' to 3' exonuclease, C-terminal subdomain"/>
    <property type="match status" value="2"/>
</dbReference>
<dbReference type="PROSITE" id="PS01055">
    <property type="entry name" value="DNA_LIGASE_N1"/>
    <property type="match status" value="1"/>
</dbReference>
<evidence type="ECO:0000256" key="8">
    <source>
        <dbReference type="ARBA" id="ARBA00022833"/>
    </source>
</evidence>
<evidence type="ECO:0000313" key="18">
    <source>
        <dbReference type="Proteomes" id="UP000462362"/>
    </source>
</evidence>
<dbReference type="SUPFAM" id="SSF50249">
    <property type="entry name" value="Nucleic acid-binding proteins"/>
    <property type="match status" value="1"/>
</dbReference>
<dbReference type="Pfam" id="PF01653">
    <property type="entry name" value="DNA_ligase_aden"/>
    <property type="match status" value="1"/>
</dbReference>
<feature type="binding site" evidence="15">
    <location>
        <position position="183"/>
    </location>
    <ligand>
        <name>NAD(+)</name>
        <dbReference type="ChEBI" id="CHEBI:57540"/>
    </ligand>
</feature>
<evidence type="ECO:0000256" key="2">
    <source>
        <dbReference type="ARBA" id="ARBA00012722"/>
    </source>
</evidence>
<evidence type="ECO:0000256" key="14">
    <source>
        <dbReference type="ARBA" id="ARBA00060881"/>
    </source>
</evidence>
<dbReference type="InterPro" id="IPR033136">
    <property type="entry name" value="DNA_ligase_CS"/>
</dbReference>
<reference evidence="17 18" key="1">
    <citation type="journal article" date="2019" name="Nat. Med.">
        <title>A library of human gut bacterial isolates paired with longitudinal multiomics data enables mechanistic microbiome research.</title>
        <authorList>
            <person name="Poyet M."/>
            <person name="Groussin M."/>
            <person name="Gibbons S.M."/>
            <person name="Avila-Pacheco J."/>
            <person name="Jiang X."/>
            <person name="Kearney S.M."/>
            <person name="Perrotta A.R."/>
            <person name="Berdy B."/>
            <person name="Zhao S."/>
            <person name="Lieberman T.D."/>
            <person name="Swanson P.K."/>
            <person name="Smith M."/>
            <person name="Roesemann S."/>
            <person name="Alexander J.E."/>
            <person name="Rich S.A."/>
            <person name="Livny J."/>
            <person name="Vlamakis H."/>
            <person name="Clish C."/>
            <person name="Bullock K."/>
            <person name="Deik A."/>
            <person name="Scott J."/>
            <person name="Pierce K.A."/>
            <person name="Xavier R.J."/>
            <person name="Alm E.J."/>
        </authorList>
    </citation>
    <scope>NUCLEOTIDE SEQUENCE [LARGE SCALE GENOMIC DNA]</scope>
    <source>
        <strain evidence="17 18">BIOML-A2</strain>
    </source>
</reference>
<evidence type="ECO:0000256" key="7">
    <source>
        <dbReference type="ARBA" id="ARBA00022763"/>
    </source>
</evidence>
<feature type="binding site" evidence="15">
    <location>
        <position position="148"/>
    </location>
    <ligand>
        <name>NAD(+)</name>
        <dbReference type="ChEBI" id="CHEBI:57540"/>
    </ligand>
</feature>
<dbReference type="SMART" id="SM00532">
    <property type="entry name" value="LIGANc"/>
    <property type="match status" value="1"/>
</dbReference>
<dbReference type="RefSeq" id="WP_155165592.1">
    <property type="nucleotide sequence ID" value="NZ_CALXOM010000046.1"/>
</dbReference>
<feature type="binding site" evidence="15">
    <location>
        <position position="420"/>
    </location>
    <ligand>
        <name>Zn(2+)</name>
        <dbReference type="ChEBI" id="CHEBI:29105"/>
    </ligand>
</feature>
<dbReference type="PANTHER" id="PTHR23389:SF9">
    <property type="entry name" value="DNA LIGASE"/>
    <property type="match status" value="1"/>
</dbReference>
<evidence type="ECO:0000256" key="10">
    <source>
        <dbReference type="ARBA" id="ARBA00023027"/>
    </source>
</evidence>
<dbReference type="InterPro" id="IPR001357">
    <property type="entry name" value="BRCT_dom"/>
</dbReference>
<dbReference type="GO" id="GO:0003677">
    <property type="term" value="F:DNA binding"/>
    <property type="evidence" value="ECO:0007669"/>
    <property type="project" value="InterPro"/>
</dbReference>
<keyword evidence="12 15" id="KW-0464">Manganese</keyword>
<dbReference type="FunFam" id="3.30.470.30:FF:000001">
    <property type="entry name" value="DNA ligase"/>
    <property type="match status" value="1"/>
</dbReference>
<gene>
    <name evidence="15 17" type="primary">ligA</name>
    <name evidence="17" type="ORF">GMD42_04905</name>
</gene>
<dbReference type="FunFam" id="1.10.150.20:FF:000007">
    <property type="entry name" value="DNA ligase"/>
    <property type="match status" value="1"/>
</dbReference>
<dbReference type="CDD" id="cd00114">
    <property type="entry name" value="LIGANc"/>
    <property type="match status" value="1"/>
</dbReference>
<dbReference type="Gene3D" id="3.30.470.30">
    <property type="entry name" value="DNA ligase/mRNA capping enzyme"/>
    <property type="match status" value="1"/>
</dbReference>
<dbReference type="PROSITE" id="PS01056">
    <property type="entry name" value="DNA_LIGASE_N2"/>
    <property type="match status" value="1"/>
</dbReference>
<comment type="catalytic activity">
    <reaction evidence="13 15 16">
        <text>NAD(+) + (deoxyribonucleotide)n-3'-hydroxyl + 5'-phospho-(deoxyribonucleotide)m = (deoxyribonucleotide)n+m + AMP + beta-nicotinamide D-nucleotide.</text>
        <dbReference type="EC" id="6.5.1.2"/>
    </reaction>
</comment>
<dbReference type="Gene3D" id="3.40.50.10190">
    <property type="entry name" value="BRCT domain"/>
    <property type="match status" value="1"/>
</dbReference>
<dbReference type="Pfam" id="PF12826">
    <property type="entry name" value="HHH_2"/>
    <property type="match status" value="1"/>
</dbReference>
<dbReference type="Gene3D" id="2.40.50.140">
    <property type="entry name" value="Nucleic acid-binding proteins"/>
    <property type="match status" value="1"/>
</dbReference>
<protein>
    <recommendedName>
        <fullName evidence="3 15">DNA ligase</fullName>
        <ecNumber evidence="2 15">6.5.1.2</ecNumber>
    </recommendedName>
    <alternativeName>
        <fullName evidence="15">Polydeoxyribonucleotide synthase [NAD(+)]</fullName>
    </alternativeName>
</protein>
<evidence type="ECO:0000256" key="9">
    <source>
        <dbReference type="ARBA" id="ARBA00022842"/>
    </source>
</evidence>
<feature type="binding site" evidence="15">
    <location>
        <begin position="40"/>
        <end position="44"/>
    </location>
    <ligand>
        <name>NAD(+)</name>
        <dbReference type="ChEBI" id="CHEBI:57540"/>
    </ligand>
</feature>
<evidence type="ECO:0000256" key="3">
    <source>
        <dbReference type="ARBA" id="ARBA00013308"/>
    </source>
</evidence>
<dbReference type="AlphaFoldDB" id="A0A6I3SB03"/>
<keyword evidence="8 15" id="KW-0862">Zinc</keyword>
<evidence type="ECO:0000256" key="15">
    <source>
        <dbReference type="HAMAP-Rule" id="MF_01588"/>
    </source>
</evidence>
<evidence type="ECO:0000256" key="1">
    <source>
        <dbReference type="ARBA" id="ARBA00004067"/>
    </source>
</evidence>
<evidence type="ECO:0000256" key="4">
    <source>
        <dbReference type="ARBA" id="ARBA00022598"/>
    </source>
</evidence>
<comment type="caution">
    <text evidence="17">The sequence shown here is derived from an EMBL/GenBank/DDBJ whole genome shotgun (WGS) entry which is preliminary data.</text>
</comment>
<feature type="binding site" evidence="15">
    <location>
        <position position="417"/>
    </location>
    <ligand>
        <name>Zn(2+)</name>
        <dbReference type="ChEBI" id="CHEBI:29105"/>
    </ligand>
</feature>
<dbReference type="SMART" id="SM00278">
    <property type="entry name" value="HhH1"/>
    <property type="match status" value="4"/>
</dbReference>
<dbReference type="Gene3D" id="1.10.287.610">
    <property type="entry name" value="Helix hairpin bin"/>
    <property type="match status" value="1"/>
</dbReference>
<dbReference type="InterPro" id="IPR010994">
    <property type="entry name" value="RuvA_2-like"/>
</dbReference>